<protein>
    <submittedName>
        <fullName evidence="3">Glutathione S-transferase</fullName>
    </submittedName>
</protein>
<dbReference type="Proteomes" id="UP001528672">
    <property type="component" value="Unassembled WGS sequence"/>
</dbReference>
<comment type="caution">
    <text evidence="3">The sequence shown here is derived from an EMBL/GenBank/DDBJ whole genome shotgun (WGS) entry which is preliminary data.</text>
</comment>
<reference evidence="3 4" key="1">
    <citation type="submission" date="2023-02" db="EMBL/GenBank/DDBJ databases">
        <title>Bacterial whole genome sequence for Curvibacter sp. HBC28.</title>
        <authorList>
            <person name="Le V."/>
            <person name="Ko S.-R."/>
            <person name="Ahn C.-Y."/>
            <person name="Oh H.-M."/>
        </authorList>
    </citation>
    <scope>NUCLEOTIDE SEQUENCE [LARGE SCALE GENOMIC DNA]</scope>
    <source>
        <strain evidence="3 4">HBC28</strain>
    </source>
</reference>
<keyword evidence="4" id="KW-1185">Reference proteome</keyword>
<evidence type="ECO:0000313" key="3">
    <source>
        <dbReference type="EMBL" id="MDD0817064.1"/>
    </source>
</evidence>
<dbReference type="EMBL" id="JAQSIO010000013">
    <property type="protein sequence ID" value="MDD0817064.1"/>
    <property type="molecule type" value="Genomic_DNA"/>
</dbReference>
<dbReference type="InterPro" id="IPR010987">
    <property type="entry name" value="Glutathione-S-Trfase_C-like"/>
</dbReference>
<proteinExistence type="predicted"/>
<dbReference type="Gene3D" id="3.40.30.10">
    <property type="entry name" value="Glutaredoxin"/>
    <property type="match status" value="1"/>
</dbReference>
<dbReference type="PANTHER" id="PTHR43968">
    <property type="match status" value="1"/>
</dbReference>
<gene>
    <name evidence="3" type="ORF">PSQ39_20695</name>
</gene>
<dbReference type="PROSITE" id="PS50405">
    <property type="entry name" value="GST_CTER"/>
    <property type="match status" value="1"/>
</dbReference>
<accession>A0ABT5MMI2</accession>
<dbReference type="Gene3D" id="1.20.1050.10">
    <property type="match status" value="1"/>
</dbReference>
<dbReference type="SUPFAM" id="SSF52833">
    <property type="entry name" value="Thioredoxin-like"/>
    <property type="match status" value="1"/>
</dbReference>
<organism evidence="3 4">
    <name type="scientific">Curvibacter microcysteis</name>
    <dbReference type="NCBI Taxonomy" id="3026419"/>
    <lineage>
        <taxon>Bacteria</taxon>
        <taxon>Pseudomonadati</taxon>
        <taxon>Pseudomonadota</taxon>
        <taxon>Betaproteobacteria</taxon>
        <taxon>Burkholderiales</taxon>
        <taxon>Comamonadaceae</taxon>
        <taxon>Curvibacter</taxon>
    </lineage>
</organism>
<evidence type="ECO:0000259" key="1">
    <source>
        <dbReference type="PROSITE" id="PS50404"/>
    </source>
</evidence>
<dbReference type="InterPro" id="IPR036282">
    <property type="entry name" value="Glutathione-S-Trfase_C_sf"/>
</dbReference>
<feature type="domain" description="GST N-terminal" evidence="1">
    <location>
        <begin position="1"/>
        <end position="75"/>
    </location>
</feature>
<dbReference type="InterPro" id="IPR004045">
    <property type="entry name" value="Glutathione_S-Trfase_N"/>
</dbReference>
<dbReference type="InterPro" id="IPR050983">
    <property type="entry name" value="GST_Omega/HSP26"/>
</dbReference>
<evidence type="ECO:0000259" key="2">
    <source>
        <dbReference type="PROSITE" id="PS50405"/>
    </source>
</evidence>
<feature type="domain" description="GST C-terminal" evidence="2">
    <location>
        <begin position="80"/>
        <end position="215"/>
    </location>
</feature>
<dbReference type="PANTHER" id="PTHR43968:SF6">
    <property type="entry name" value="GLUTATHIONE S-TRANSFERASE OMEGA"/>
    <property type="match status" value="1"/>
</dbReference>
<name>A0ABT5MMI2_9BURK</name>
<dbReference type="InterPro" id="IPR040079">
    <property type="entry name" value="Glutathione_S-Trfase"/>
</dbReference>
<dbReference type="CDD" id="cd00570">
    <property type="entry name" value="GST_N_family"/>
    <property type="match status" value="1"/>
</dbReference>
<sequence>MLQLCGFSASNYYNKVKLALLEKGLPFEEELAWVGEVDLSASPLGKVPYLRTPQGALCESEVIQNYLERAHPEHPLLPADPFAAAKVHEITTFLELHLELVARQIYPQAFFGGQVSDGTQAKTAAQLEKNIAGLARLTQFDKPFIAGEQFTLADCAAVVHLPLISGATKIVYGRDFLEHLPVRDYLKRLGERPHVQKINADRKTNTALMLARNKK</sequence>
<dbReference type="InterPro" id="IPR036249">
    <property type="entry name" value="Thioredoxin-like_sf"/>
</dbReference>
<dbReference type="PROSITE" id="PS50404">
    <property type="entry name" value="GST_NTER"/>
    <property type="match status" value="1"/>
</dbReference>
<dbReference type="Pfam" id="PF13417">
    <property type="entry name" value="GST_N_3"/>
    <property type="match status" value="1"/>
</dbReference>
<dbReference type="SFLD" id="SFLDS00019">
    <property type="entry name" value="Glutathione_Transferase_(cytos"/>
    <property type="match status" value="1"/>
</dbReference>
<dbReference type="RefSeq" id="WP_273929433.1">
    <property type="nucleotide sequence ID" value="NZ_JAQSIN010000006.1"/>
</dbReference>
<dbReference type="SUPFAM" id="SSF47616">
    <property type="entry name" value="GST C-terminal domain-like"/>
    <property type="match status" value="1"/>
</dbReference>
<evidence type="ECO:0000313" key="4">
    <source>
        <dbReference type="Proteomes" id="UP001528672"/>
    </source>
</evidence>